<organism evidence="1 2">
    <name type="scientific">Streptomyces solincola</name>
    <dbReference type="NCBI Taxonomy" id="2100817"/>
    <lineage>
        <taxon>Bacteria</taxon>
        <taxon>Bacillati</taxon>
        <taxon>Actinomycetota</taxon>
        <taxon>Actinomycetes</taxon>
        <taxon>Kitasatosporales</taxon>
        <taxon>Streptomycetaceae</taxon>
        <taxon>Streptomyces</taxon>
    </lineage>
</organism>
<dbReference type="InterPro" id="IPR046308">
    <property type="entry name" value="DUF6423"/>
</dbReference>
<sequence length="161" mass="17713">MAGVADVRRRVLMISGAIDTVDHDVSVTVNLPEPGRWQIIKSETNLTDRTWVAMQAATDEDSVFVDDEDTLVMSRQFTKSLITPDQRRLTFYGGEVRPGEAVVKMYSLETTGRKPTYAYSRYSPVATDSPEAAAATLDKLVAEGLPQRPVIEIIVPVTVIG</sequence>
<evidence type="ECO:0000313" key="1">
    <source>
        <dbReference type="EMBL" id="PRH80820.1"/>
    </source>
</evidence>
<evidence type="ECO:0000313" key="2">
    <source>
        <dbReference type="Proteomes" id="UP000239322"/>
    </source>
</evidence>
<proteinExistence type="predicted"/>
<name>A0A2S9Q2B7_9ACTN</name>
<dbReference type="OrthoDB" id="3616517at2"/>
<dbReference type="Pfam" id="PF19987">
    <property type="entry name" value="DUF6423"/>
    <property type="match status" value="1"/>
</dbReference>
<protein>
    <submittedName>
        <fullName evidence="1">Uncharacterized protein</fullName>
    </submittedName>
</protein>
<dbReference type="EMBL" id="PVLV01000028">
    <property type="protein sequence ID" value="PRH80820.1"/>
    <property type="molecule type" value="Genomic_DNA"/>
</dbReference>
<keyword evidence="2" id="KW-1185">Reference proteome</keyword>
<gene>
    <name evidence="1" type="ORF">C6N75_02065</name>
</gene>
<comment type="caution">
    <text evidence="1">The sequence shown here is derived from an EMBL/GenBank/DDBJ whole genome shotgun (WGS) entry which is preliminary data.</text>
</comment>
<dbReference type="Proteomes" id="UP000239322">
    <property type="component" value="Unassembled WGS sequence"/>
</dbReference>
<accession>A0A2S9Q2B7</accession>
<reference evidence="1 2" key="1">
    <citation type="submission" date="2018-03" db="EMBL/GenBank/DDBJ databases">
        <title>Novel Streptomyces sp. from soil.</title>
        <authorList>
            <person name="Tan G.Y.A."/>
            <person name="Lee Z.Y."/>
        </authorList>
    </citation>
    <scope>NUCLEOTIDE SEQUENCE [LARGE SCALE GENOMIC DNA]</scope>
    <source>
        <strain evidence="1 2">ST5x</strain>
    </source>
</reference>
<dbReference type="AlphaFoldDB" id="A0A2S9Q2B7"/>